<name>A0ABW2HDN5_9MICO</name>
<gene>
    <name evidence="2" type="ORF">ACFQRL_09715</name>
</gene>
<evidence type="ECO:0000313" key="3">
    <source>
        <dbReference type="Proteomes" id="UP001596507"/>
    </source>
</evidence>
<keyword evidence="1" id="KW-0472">Membrane</keyword>
<sequence>MNALRYAMQGIATQEPQTLLLVAVLLMTATALVLTIVQYVKRYGRNRDE</sequence>
<dbReference type="Proteomes" id="UP001596507">
    <property type="component" value="Unassembled WGS sequence"/>
</dbReference>
<organism evidence="2 3">
    <name type="scientific">Microbacterium fluvii</name>
    <dbReference type="NCBI Taxonomy" id="415215"/>
    <lineage>
        <taxon>Bacteria</taxon>
        <taxon>Bacillati</taxon>
        <taxon>Actinomycetota</taxon>
        <taxon>Actinomycetes</taxon>
        <taxon>Micrococcales</taxon>
        <taxon>Microbacteriaceae</taxon>
        <taxon>Microbacterium</taxon>
    </lineage>
</organism>
<keyword evidence="3" id="KW-1185">Reference proteome</keyword>
<protein>
    <submittedName>
        <fullName evidence="2">Uncharacterized protein</fullName>
    </submittedName>
</protein>
<evidence type="ECO:0000256" key="1">
    <source>
        <dbReference type="SAM" id="Phobius"/>
    </source>
</evidence>
<reference evidence="3" key="1">
    <citation type="journal article" date="2019" name="Int. J. Syst. Evol. Microbiol.">
        <title>The Global Catalogue of Microorganisms (GCM) 10K type strain sequencing project: providing services to taxonomists for standard genome sequencing and annotation.</title>
        <authorList>
            <consortium name="The Broad Institute Genomics Platform"/>
            <consortium name="The Broad Institute Genome Sequencing Center for Infectious Disease"/>
            <person name="Wu L."/>
            <person name="Ma J."/>
        </authorList>
    </citation>
    <scope>NUCLEOTIDE SEQUENCE [LARGE SCALE GENOMIC DNA]</scope>
    <source>
        <strain evidence="3">CGMCC 1.15772</strain>
    </source>
</reference>
<comment type="caution">
    <text evidence="2">The sequence shown here is derived from an EMBL/GenBank/DDBJ whole genome shotgun (WGS) entry which is preliminary data.</text>
</comment>
<keyword evidence="1" id="KW-0812">Transmembrane</keyword>
<dbReference type="RefSeq" id="WP_262874159.1">
    <property type="nucleotide sequence ID" value="NZ_BAABKW010000012.1"/>
</dbReference>
<dbReference type="EMBL" id="JBHTBE010000002">
    <property type="protein sequence ID" value="MFC7269235.1"/>
    <property type="molecule type" value="Genomic_DNA"/>
</dbReference>
<evidence type="ECO:0000313" key="2">
    <source>
        <dbReference type="EMBL" id="MFC7269235.1"/>
    </source>
</evidence>
<feature type="transmembrane region" description="Helical" evidence="1">
    <location>
        <begin position="20"/>
        <end position="40"/>
    </location>
</feature>
<accession>A0ABW2HDN5</accession>
<proteinExistence type="predicted"/>
<keyword evidence="1" id="KW-1133">Transmembrane helix</keyword>